<evidence type="ECO:0008006" key="3">
    <source>
        <dbReference type="Google" id="ProtNLM"/>
    </source>
</evidence>
<dbReference type="SUPFAM" id="SSF52309">
    <property type="entry name" value="N-(deoxy)ribosyltransferase-like"/>
    <property type="match status" value="1"/>
</dbReference>
<evidence type="ECO:0000313" key="1">
    <source>
        <dbReference type="EMBL" id="MCQ5122151.1"/>
    </source>
</evidence>
<comment type="caution">
    <text evidence="1">The sequence shown here is derived from an EMBL/GenBank/DDBJ whole genome shotgun (WGS) entry which is preliminary data.</text>
</comment>
<keyword evidence="2" id="KW-1185">Reference proteome</keyword>
<protein>
    <recommendedName>
        <fullName evidence="3">Nucleoside 2-deoxyribosyltransferase</fullName>
    </recommendedName>
</protein>
<organism evidence="1 2">
    <name type="scientific">Massilicoli timonensis</name>
    <dbReference type="NCBI Taxonomy" id="2015901"/>
    <lineage>
        <taxon>Bacteria</taxon>
        <taxon>Bacillati</taxon>
        <taxon>Bacillota</taxon>
        <taxon>Erysipelotrichia</taxon>
        <taxon>Erysipelotrichales</taxon>
        <taxon>Erysipelotrichaceae</taxon>
        <taxon>Massilicoli</taxon>
    </lineage>
</organism>
<gene>
    <name evidence="1" type="ORF">NE663_07750</name>
</gene>
<reference evidence="1 2" key="1">
    <citation type="submission" date="2022-06" db="EMBL/GenBank/DDBJ databases">
        <title>Isolation of gut microbiota from human fecal samples.</title>
        <authorList>
            <person name="Pamer E.G."/>
            <person name="Barat B."/>
            <person name="Waligurski E."/>
            <person name="Medina S."/>
            <person name="Paddock L."/>
            <person name="Mostad J."/>
        </authorList>
    </citation>
    <scope>NUCLEOTIDE SEQUENCE [LARGE SCALE GENOMIC DNA]</scope>
    <source>
        <strain evidence="1 2">DFI.6.1</strain>
    </source>
</reference>
<dbReference type="EMBL" id="JANGCH010000010">
    <property type="protein sequence ID" value="MCQ5122151.1"/>
    <property type="molecule type" value="Genomic_DNA"/>
</dbReference>
<evidence type="ECO:0000313" key="2">
    <source>
        <dbReference type="Proteomes" id="UP001524435"/>
    </source>
</evidence>
<sequence>MQYTGKNMIYIYIVGPLFNQAEAKQRIYEGTYLKKELDLIDTPYQIVNPIELPVNDGAADSIAIYQADYRHQCKANVVFFDLSNSDTGSHTALGVMLEKKRQNPKIHLYPVFSDQRLKRNGAFGLESTVGFNSYVVGALKANQIAIYDTFEQAAEQFFKDVQAGAFHEDDGIS</sequence>
<accession>A0ABT1SLQ4</accession>
<dbReference type="Gene3D" id="3.40.50.450">
    <property type="match status" value="1"/>
</dbReference>
<name>A0ABT1SLQ4_9FIRM</name>
<proteinExistence type="predicted"/>
<dbReference type="Proteomes" id="UP001524435">
    <property type="component" value="Unassembled WGS sequence"/>
</dbReference>